<keyword evidence="2" id="KW-1185">Reference proteome</keyword>
<protein>
    <submittedName>
        <fullName evidence="1">Uncharacterized protein</fullName>
    </submittedName>
</protein>
<dbReference type="EMBL" id="JAGGLI010000009">
    <property type="protein sequence ID" value="MBP2027261.1"/>
    <property type="molecule type" value="Genomic_DNA"/>
</dbReference>
<sequence length="226" mass="27202">MNTLYKKDNFYFWENLVKNTENILFGGNDSRLITPESIIIYIGIIDTEKDIFRSGWSSHEDLDTALGFLQHVFLPTCFYTWIDRKSEGLFIPLSPFEVLKEEVLKEITEDDKRVSKEVKKMEDFYSLLTSMWASEKEIKVRKLKEFSNNFNIFWNKEPQKKLFIKIFEKPIEIYDYIFEDEFEEVVEEEIEMSIEDFKFMLENSYDEPLINKNLIKTLNIKIPIWF</sequence>
<accession>A0ABS4KJ60</accession>
<evidence type="ECO:0000313" key="2">
    <source>
        <dbReference type="Proteomes" id="UP001314903"/>
    </source>
</evidence>
<name>A0ABS4KJ60_9FIRM</name>
<proteinExistence type="predicted"/>
<evidence type="ECO:0000313" key="1">
    <source>
        <dbReference type="EMBL" id="MBP2027261.1"/>
    </source>
</evidence>
<gene>
    <name evidence="1" type="ORF">J2Z35_001055</name>
</gene>
<reference evidence="1 2" key="1">
    <citation type="submission" date="2021-03" db="EMBL/GenBank/DDBJ databases">
        <title>Genomic Encyclopedia of Type Strains, Phase IV (KMG-IV): sequencing the most valuable type-strain genomes for metagenomic binning, comparative biology and taxonomic classification.</title>
        <authorList>
            <person name="Goeker M."/>
        </authorList>
    </citation>
    <scope>NUCLEOTIDE SEQUENCE [LARGE SCALE GENOMIC DNA]</scope>
    <source>
        <strain evidence="1 2">DSM 27512</strain>
    </source>
</reference>
<organism evidence="1 2">
    <name type="scientific">Acetoanaerobium pronyense</name>
    <dbReference type="NCBI Taxonomy" id="1482736"/>
    <lineage>
        <taxon>Bacteria</taxon>
        <taxon>Bacillati</taxon>
        <taxon>Bacillota</taxon>
        <taxon>Clostridia</taxon>
        <taxon>Peptostreptococcales</taxon>
        <taxon>Filifactoraceae</taxon>
        <taxon>Acetoanaerobium</taxon>
    </lineage>
</organism>
<dbReference type="RefSeq" id="WP_209660178.1">
    <property type="nucleotide sequence ID" value="NZ_JAGGLI010000009.1"/>
</dbReference>
<dbReference type="Proteomes" id="UP001314903">
    <property type="component" value="Unassembled WGS sequence"/>
</dbReference>
<comment type="caution">
    <text evidence="1">The sequence shown here is derived from an EMBL/GenBank/DDBJ whole genome shotgun (WGS) entry which is preliminary data.</text>
</comment>